<dbReference type="GO" id="GO:0004813">
    <property type="term" value="F:alanine-tRNA ligase activity"/>
    <property type="evidence" value="ECO:0007669"/>
    <property type="project" value="InterPro"/>
</dbReference>
<gene>
    <name evidence="6" type="ORF">P409_15470</name>
</gene>
<organism evidence="6 7">
    <name type="scientific">Inquilinus limosus MP06</name>
    <dbReference type="NCBI Taxonomy" id="1398085"/>
    <lineage>
        <taxon>Bacteria</taxon>
        <taxon>Pseudomonadati</taxon>
        <taxon>Pseudomonadota</taxon>
        <taxon>Alphaproteobacteria</taxon>
        <taxon>Rhodospirillales</taxon>
        <taxon>Rhodospirillaceae</taxon>
        <taxon>Inquilinus</taxon>
    </lineage>
</organism>
<dbReference type="Gene3D" id="2.40.30.130">
    <property type="match status" value="1"/>
</dbReference>
<evidence type="ECO:0000256" key="4">
    <source>
        <dbReference type="ARBA" id="ARBA00022833"/>
    </source>
</evidence>
<dbReference type="SUPFAM" id="SSF50447">
    <property type="entry name" value="Translation proteins"/>
    <property type="match status" value="1"/>
</dbReference>
<evidence type="ECO:0000256" key="3">
    <source>
        <dbReference type="ARBA" id="ARBA00022723"/>
    </source>
</evidence>
<keyword evidence="6" id="KW-0030">Aminoacyl-tRNA synthetase</keyword>
<feature type="domain" description="Alanyl-transfer RNA synthetases family profile" evidence="5">
    <location>
        <begin position="1"/>
        <end position="242"/>
    </location>
</feature>
<dbReference type="InterPro" id="IPR018163">
    <property type="entry name" value="Thr/Ala-tRNA-synth_IIc_edit"/>
</dbReference>
<dbReference type="InterPro" id="IPR018165">
    <property type="entry name" value="Ala-tRNA-synth_IIc_core"/>
</dbReference>
<comment type="caution">
    <text evidence="6">The sequence shown here is derived from an EMBL/GenBank/DDBJ whole genome shotgun (WGS) entry which is preliminary data.</text>
</comment>
<dbReference type="GO" id="GO:0002161">
    <property type="term" value="F:aminoacyl-tRNA deacylase activity"/>
    <property type="evidence" value="ECO:0007669"/>
    <property type="project" value="UniProtKB-ARBA"/>
</dbReference>
<evidence type="ECO:0000256" key="2">
    <source>
        <dbReference type="ARBA" id="ARBA00004496"/>
    </source>
</evidence>
<keyword evidence="3" id="KW-0479">Metal-binding</keyword>
<dbReference type="GO" id="GO:0005737">
    <property type="term" value="C:cytoplasm"/>
    <property type="evidence" value="ECO:0007669"/>
    <property type="project" value="UniProtKB-SubCell"/>
</dbReference>
<comment type="subcellular location">
    <subcellularLocation>
        <location evidence="2">Cytoplasm</location>
    </subcellularLocation>
</comment>
<evidence type="ECO:0000259" key="5">
    <source>
        <dbReference type="PROSITE" id="PS50860"/>
    </source>
</evidence>
<dbReference type="PANTHER" id="PTHR43462">
    <property type="entry name" value="ALANYL-TRNA EDITING PROTEIN"/>
    <property type="match status" value="1"/>
</dbReference>
<dbReference type="PROSITE" id="PS50860">
    <property type="entry name" value="AA_TRNA_LIGASE_II_ALA"/>
    <property type="match status" value="1"/>
</dbReference>
<dbReference type="InterPro" id="IPR012947">
    <property type="entry name" value="tRNA_SAD"/>
</dbReference>
<dbReference type="SMART" id="SM00863">
    <property type="entry name" value="tRNA_SAD"/>
    <property type="match status" value="1"/>
</dbReference>
<reference evidence="6 7" key="1">
    <citation type="submission" date="2014-01" db="EMBL/GenBank/DDBJ databases">
        <title>Genome sequence determination for a cystic fibrosis isolate, Inquilinus limosus.</title>
        <authorList>
            <person name="Pino M."/>
            <person name="Di Conza J."/>
            <person name="Gutkind G."/>
        </authorList>
    </citation>
    <scope>NUCLEOTIDE SEQUENCE [LARGE SCALE GENOMIC DNA]</scope>
    <source>
        <strain evidence="6 7">MP06</strain>
    </source>
</reference>
<dbReference type="InterPro" id="IPR051335">
    <property type="entry name" value="Alanyl-tRNA_Editing_Enzymes"/>
</dbReference>
<evidence type="ECO:0000313" key="7">
    <source>
        <dbReference type="Proteomes" id="UP000029995"/>
    </source>
</evidence>
<dbReference type="GO" id="GO:0003676">
    <property type="term" value="F:nucleic acid binding"/>
    <property type="evidence" value="ECO:0007669"/>
    <property type="project" value="InterPro"/>
</dbReference>
<name>A0A0A0D609_9PROT</name>
<keyword evidence="6" id="KW-0436">Ligase</keyword>
<dbReference type="Pfam" id="PF07973">
    <property type="entry name" value="tRNA_SAD"/>
    <property type="match status" value="1"/>
</dbReference>
<comment type="cofactor">
    <cofactor evidence="1">
        <name>Zn(2+)</name>
        <dbReference type="ChEBI" id="CHEBI:29105"/>
    </cofactor>
</comment>
<sequence length="242" mass="26045">MARSFYHENPDCLVLQTEVIDARPGRVLLAQSPFYAGGGGQLPDRGTLRWQGGEHAVAGFELAGGRFWHLLEDPAAEASGTVEAAVDPEFRRMMRELHTATHILNALVFRHFDGALVTGAQLGADGTARLDFDLPDADNDRLRALEGPINEVVRQDLAVRDDYVTVAEGHATPGLIRSKSVTPPPTSDGLIRIVDIAGLDRQACGGTHLASTGRSAPIRILKVDNKGRHNRRIRIGLAGAAP</sequence>
<dbReference type="PANTHER" id="PTHR43462:SF1">
    <property type="entry name" value="ALANYL-TRNA EDITING PROTEIN AARSD1"/>
    <property type="match status" value="1"/>
</dbReference>
<dbReference type="RefSeq" id="WP_034838632.1">
    <property type="nucleotide sequence ID" value="NZ_JANX01000177.1"/>
</dbReference>
<dbReference type="GO" id="GO:0046872">
    <property type="term" value="F:metal ion binding"/>
    <property type="evidence" value="ECO:0007669"/>
    <property type="project" value="UniProtKB-KW"/>
</dbReference>
<dbReference type="AlphaFoldDB" id="A0A0A0D609"/>
<dbReference type="SUPFAM" id="SSF55186">
    <property type="entry name" value="ThrRS/AlaRS common domain"/>
    <property type="match status" value="1"/>
</dbReference>
<dbReference type="EMBL" id="JANX01000177">
    <property type="protein sequence ID" value="KGM33495.1"/>
    <property type="molecule type" value="Genomic_DNA"/>
</dbReference>
<dbReference type="Gene3D" id="3.30.980.10">
    <property type="entry name" value="Threonyl-trna Synthetase, Chain A, domain 2"/>
    <property type="match status" value="1"/>
</dbReference>
<dbReference type="OrthoDB" id="9812949at2"/>
<accession>A0A0A0D609</accession>
<evidence type="ECO:0000313" key="6">
    <source>
        <dbReference type="EMBL" id="KGM33495.1"/>
    </source>
</evidence>
<keyword evidence="4" id="KW-0862">Zinc</keyword>
<dbReference type="InterPro" id="IPR009000">
    <property type="entry name" value="Transl_B-barrel_sf"/>
</dbReference>
<proteinExistence type="predicted"/>
<dbReference type="GO" id="GO:0006419">
    <property type="term" value="P:alanyl-tRNA aminoacylation"/>
    <property type="evidence" value="ECO:0007669"/>
    <property type="project" value="InterPro"/>
</dbReference>
<protein>
    <submittedName>
        <fullName evidence="6">Alanyl-tRNA synthetase</fullName>
    </submittedName>
</protein>
<evidence type="ECO:0000256" key="1">
    <source>
        <dbReference type="ARBA" id="ARBA00001947"/>
    </source>
</evidence>
<dbReference type="Proteomes" id="UP000029995">
    <property type="component" value="Unassembled WGS sequence"/>
</dbReference>
<dbReference type="GO" id="GO:0005524">
    <property type="term" value="F:ATP binding"/>
    <property type="evidence" value="ECO:0007669"/>
    <property type="project" value="InterPro"/>
</dbReference>